<feature type="domain" description="CheR-type methyltransferase" evidence="7">
    <location>
        <begin position="20"/>
        <end position="289"/>
    </location>
</feature>
<name>A0A916X731_9SPHN</name>
<dbReference type="PROSITE" id="PS50123">
    <property type="entry name" value="CHER"/>
    <property type="match status" value="1"/>
</dbReference>
<organism evidence="8 9">
    <name type="scientific">Novosphingobium endophyticum</name>
    <dbReference type="NCBI Taxonomy" id="1955250"/>
    <lineage>
        <taxon>Bacteria</taxon>
        <taxon>Pseudomonadati</taxon>
        <taxon>Pseudomonadota</taxon>
        <taxon>Alphaproteobacteria</taxon>
        <taxon>Sphingomonadales</taxon>
        <taxon>Sphingomonadaceae</taxon>
        <taxon>Novosphingobium</taxon>
    </lineage>
</organism>
<evidence type="ECO:0000313" key="8">
    <source>
        <dbReference type="EMBL" id="GGC10884.1"/>
    </source>
</evidence>
<dbReference type="CDD" id="cd02440">
    <property type="entry name" value="AdoMet_MTases"/>
    <property type="match status" value="1"/>
</dbReference>
<dbReference type="AlphaFoldDB" id="A0A916X731"/>
<feature type="binding site" evidence="6">
    <location>
        <position position="161"/>
    </location>
    <ligand>
        <name>S-adenosyl-L-methionine</name>
        <dbReference type="ChEBI" id="CHEBI:59789"/>
    </ligand>
</feature>
<accession>A0A916X731</accession>
<evidence type="ECO:0000256" key="2">
    <source>
        <dbReference type="ARBA" id="ARBA00022603"/>
    </source>
</evidence>
<dbReference type="Gene3D" id="1.10.155.10">
    <property type="entry name" value="Chemotaxis receptor methyltransferase CheR, N-terminal domain"/>
    <property type="match status" value="1"/>
</dbReference>
<dbReference type="EC" id="2.1.1.80" evidence="5"/>
<dbReference type="InterPro" id="IPR022641">
    <property type="entry name" value="CheR_N"/>
</dbReference>
<dbReference type="InterPro" id="IPR026024">
    <property type="entry name" value="Chemotaxis_MeTrfase_CheR"/>
</dbReference>
<feature type="binding site" evidence="6">
    <location>
        <position position="87"/>
    </location>
    <ligand>
        <name>S-adenosyl-L-methionine</name>
        <dbReference type="ChEBI" id="CHEBI:59789"/>
    </ligand>
</feature>
<evidence type="ECO:0000256" key="6">
    <source>
        <dbReference type="PIRSR" id="PIRSR000410-1"/>
    </source>
</evidence>
<feature type="binding site" evidence="6">
    <location>
        <position position="93"/>
    </location>
    <ligand>
        <name>S-adenosyl-L-methionine</name>
        <dbReference type="ChEBI" id="CHEBI:59789"/>
    </ligand>
</feature>
<dbReference type="SUPFAM" id="SSF53335">
    <property type="entry name" value="S-adenosyl-L-methionine-dependent methyltransferases"/>
    <property type="match status" value="1"/>
</dbReference>
<dbReference type="InterPro" id="IPR036804">
    <property type="entry name" value="CheR_N_sf"/>
</dbReference>
<keyword evidence="9" id="KW-1185">Reference proteome</keyword>
<dbReference type="EMBL" id="BMHK01000028">
    <property type="protein sequence ID" value="GGC10884.1"/>
    <property type="molecule type" value="Genomic_DNA"/>
</dbReference>
<dbReference type="PANTHER" id="PTHR24422:SF19">
    <property type="entry name" value="CHEMOTAXIS PROTEIN METHYLTRANSFERASE"/>
    <property type="match status" value="1"/>
</dbReference>
<comment type="caution">
    <text evidence="8">The sequence shown here is derived from an EMBL/GenBank/DDBJ whole genome shotgun (WGS) entry which is preliminary data.</text>
</comment>
<dbReference type="RefSeq" id="WP_188772572.1">
    <property type="nucleotide sequence ID" value="NZ_BMHK01000028.1"/>
</dbReference>
<gene>
    <name evidence="8" type="primary">cheR</name>
    <name evidence="8" type="ORF">GCM10011494_32040</name>
</gene>
<dbReference type="SMART" id="SM00138">
    <property type="entry name" value="MeTrc"/>
    <property type="match status" value="1"/>
</dbReference>
<dbReference type="Proteomes" id="UP000608154">
    <property type="component" value="Unassembled WGS sequence"/>
</dbReference>
<evidence type="ECO:0000256" key="4">
    <source>
        <dbReference type="ARBA" id="ARBA00022691"/>
    </source>
</evidence>
<dbReference type="Pfam" id="PF01739">
    <property type="entry name" value="CheR"/>
    <property type="match status" value="1"/>
</dbReference>
<sequence length="289" mass="32646">MSVSSALSKSIPGVSPDIYSAADFAKVAELVYGAVGIVLPEGKAMLVYSRLAPLVREAGCVTFSSYIERLRTDSDEMSRAMASLTTNHTFFYREAHHFEHLRDEVRPRLVAKLDERQPVRLWSAGCSSGEETWSIMMTMLGQDRAAGVNLTRKDLRVLASDIAPHAIRKAEAGIYSENELKRMPEALRKAWTQDKDGEVSMTDAIRSIVRFRLLNLHGEWPMKGRFDVIFCRNVMIYFDNPTKERLVQRFYDALLPGGYLYIGHSERVTGPAAERLQLVGPTIYRRRVA</sequence>
<proteinExistence type="predicted"/>
<dbReference type="PANTHER" id="PTHR24422">
    <property type="entry name" value="CHEMOTAXIS PROTEIN METHYLTRANSFERASE"/>
    <property type="match status" value="1"/>
</dbReference>
<keyword evidence="3 5" id="KW-0808">Transferase</keyword>
<dbReference type="PRINTS" id="PR00996">
    <property type="entry name" value="CHERMTFRASE"/>
</dbReference>
<feature type="binding site" evidence="6">
    <location>
        <position position="131"/>
    </location>
    <ligand>
        <name>S-adenosyl-L-methionine</name>
        <dbReference type="ChEBI" id="CHEBI:59789"/>
    </ligand>
</feature>
<dbReference type="InterPro" id="IPR029063">
    <property type="entry name" value="SAM-dependent_MTases_sf"/>
</dbReference>
<dbReference type="SUPFAM" id="SSF47757">
    <property type="entry name" value="Chemotaxis receptor methyltransferase CheR, N-terminal domain"/>
    <property type="match status" value="1"/>
</dbReference>
<reference evidence="8" key="2">
    <citation type="submission" date="2020-09" db="EMBL/GenBank/DDBJ databases">
        <authorList>
            <person name="Sun Q."/>
            <person name="Zhou Y."/>
        </authorList>
    </citation>
    <scope>NUCLEOTIDE SEQUENCE</scope>
    <source>
        <strain evidence="8">CGMCC 1.15095</strain>
    </source>
</reference>
<dbReference type="InterPro" id="IPR000780">
    <property type="entry name" value="CheR_MeTrfase"/>
</dbReference>
<feature type="binding site" evidence="6">
    <location>
        <position position="89"/>
    </location>
    <ligand>
        <name>S-adenosyl-L-methionine</name>
        <dbReference type="ChEBI" id="CHEBI:59789"/>
    </ligand>
</feature>
<evidence type="ECO:0000259" key="7">
    <source>
        <dbReference type="PROSITE" id="PS50123"/>
    </source>
</evidence>
<comment type="catalytic activity">
    <reaction evidence="1 5">
        <text>L-glutamyl-[protein] + S-adenosyl-L-methionine = [protein]-L-glutamate 5-O-methyl ester + S-adenosyl-L-homocysteine</text>
        <dbReference type="Rhea" id="RHEA:24452"/>
        <dbReference type="Rhea" id="RHEA-COMP:10208"/>
        <dbReference type="Rhea" id="RHEA-COMP:10311"/>
        <dbReference type="ChEBI" id="CHEBI:29973"/>
        <dbReference type="ChEBI" id="CHEBI:57856"/>
        <dbReference type="ChEBI" id="CHEBI:59789"/>
        <dbReference type="ChEBI" id="CHEBI:82795"/>
        <dbReference type="EC" id="2.1.1.80"/>
    </reaction>
</comment>
<evidence type="ECO:0000256" key="3">
    <source>
        <dbReference type="ARBA" id="ARBA00022679"/>
    </source>
</evidence>
<evidence type="ECO:0000256" key="1">
    <source>
        <dbReference type="ARBA" id="ARBA00001541"/>
    </source>
</evidence>
<dbReference type="Pfam" id="PF03705">
    <property type="entry name" value="CheR_N"/>
    <property type="match status" value="1"/>
</dbReference>
<protein>
    <recommendedName>
        <fullName evidence="5">Chemotaxis protein methyltransferase</fullName>
        <ecNumber evidence="5">2.1.1.80</ecNumber>
    </recommendedName>
</protein>
<dbReference type="GO" id="GO:0008983">
    <property type="term" value="F:protein-glutamate O-methyltransferase activity"/>
    <property type="evidence" value="ECO:0007669"/>
    <property type="project" value="UniProtKB-EC"/>
</dbReference>
<dbReference type="PIRSF" id="PIRSF000410">
    <property type="entry name" value="CheR"/>
    <property type="match status" value="1"/>
</dbReference>
<comment type="function">
    <text evidence="5">Methylation of the membrane-bound methyl-accepting chemotaxis proteins (MCP) to form gamma-glutamyl methyl ester residues in MCP.</text>
</comment>
<keyword evidence="4 5" id="KW-0949">S-adenosyl-L-methionine</keyword>
<reference evidence="8" key="1">
    <citation type="journal article" date="2014" name="Int. J. Syst. Evol. Microbiol.">
        <title>Complete genome sequence of Corynebacterium casei LMG S-19264T (=DSM 44701T), isolated from a smear-ripened cheese.</title>
        <authorList>
            <consortium name="US DOE Joint Genome Institute (JGI-PGF)"/>
            <person name="Walter F."/>
            <person name="Albersmeier A."/>
            <person name="Kalinowski J."/>
            <person name="Ruckert C."/>
        </authorList>
    </citation>
    <scope>NUCLEOTIDE SEQUENCE</scope>
    <source>
        <strain evidence="8">CGMCC 1.15095</strain>
    </source>
</reference>
<dbReference type="InterPro" id="IPR022642">
    <property type="entry name" value="CheR_C"/>
</dbReference>
<evidence type="ECO:0000313" key="9">
    <source>
        <dbReference type="Proteomes" id="UP000608154"/>
    </source>
</evidence>
<dbReference type="GO" id="GO:0032259">
    <property type="term" value="P:methylation"/>
    <property type="evidence" value="ECO:0007669"/>
    <property type="project" value="UniProtKB-KW"/>
</dbReference>
<dbReference type="Gene3D" id="3.40.50.150">
    <property type="entry name" value="Vaccinia Virus protein VP39"/>
    <property type="match status" value="1"/>
</dbReference>
<feature type="binding site" evidence="6">
    <location>
        <begin position="232"/>
        <end position="233"/>
    </location>
    <ligand>
        <name>S-adenosyl-L-methionine</name>
        <dbReference type="ChEBI" id="CHEBI:59789"/>
    </ligand>
</feature>
<keyword evidence="2 5" id="KW-0489">Methyltransferase</keyword>
<evidence type="ECO:0000256" key="5">
    <source>
        <dbReference type="PIRNR" id="PIRNR000410"/>
    </source>
</evidence>
<feature type="binding site" evidence="6">
    <location>
        <begin position="215"/>
        <end position="216"/>
    </location>
    <ligand>
        <name>S-adenosyl-L-methionine</name>
        <dbReference type="ChEBI" id="CHEBI:59789"/>
    </ligand>
</feature>
<dbReference type="InterPro" id="IPR050903">
    <property type="entry name" value="Bact_Chemotaxis_MeTrfase"/>
</dbReference>